<evidence type="ECO:0000259" key="1">
    <source>
        <dbReference type="Pfam" id="PF10592"/>
    </source>
</evidence>
<dbReference type="Pfam" id="PF10592">
    <property type="entry name" value="AIPR"/>
    <property type="match status" value="1"/>
</dbReference>
<gene>
    <name evidence="2" type="ORF">HX37_25615</name>
</gene>
<reference evidence="2" key="1">
    <citation type="submission" date="2018-07" db="EMBL/GenBank/DDBJ databases">
        <authorList>
            <consortium name="GenomeTrakr network: Whole genome sequencing for foodborne pathogen traceback"/>
        </authorList>
    </citation>
    <scope>NUCLEOTIDE SEQUENCE</scope>
    <source>
        <strain evidence="2">CFSAN018538</strain>
    </source>
</reference>
<proteinExistence type="predicted"/>
<sequence length="486" mass="56375">MELERILDGEKTSTTGEEFNSKILNLQSKISKLNIAKYSYRIVILANCSLPNSKIKRIIGNIGTEEIEVFDYKRVTNEFIFPIVSGNYFYPSDVSVTLNFQERNTSRIRYDVPIGDIETEISVVFVPTIEIAKILNKYRNAILKYNPRCYLEMKSNKVNKEISTSIENEENNVFALYNNGITMLSTGVEFNDRTGKQSKAQMSLSNPQIINGGQTAFTLSRIYEKYSDDVERLKDIFEGKEVLLKVISFDSNNHLYNNEQLKIIQDISRATNQQSKVDDADRRSNDYYQLELQEKIFNKYGHFYERKQGEFNDGINNNYINKNLIIKRDDFICSCHASKGLAGEARSDGKSSLFSEDVLKFYLTDLEDTDLTRYFYAYKIYTHLHDIEKNNKTSTDKKSISKFGNALRYGKYAVISAYFYAHDSSSKDDSYRDYQKDILTILNSWHTFEKYARKNKKNESVFSINGKIEANMLNYFKSKNVNIDLE</sequence>
<organism evidence="2">
    <name type="scientific">Salmonella enterica</name>
    <name type="common">Salmonella choleraesuis</name>
    <dbReference type="NCBI Taxonomy" id="28901"/>
    <lineage>
        <taxon>Bacteria</taxon>
        <taxon>Pseudomonadati</taxon>
        <taxon>Pseudomonadota</taxon>
        <taxon>Gammaproteobacteria</taxon>
        <taxon>Enterobacterales</taxon>
        <taxon>Enterobacteriaceae</taxon>
        <taxon>Salmonella</taxon>
    </lineage>
</organism>
<name>A0A5U2F870_SALER</name>
<dbReference type="AlphaFoldDB" id="A0A5U2F870"/>
<feature type="non-terminal residue" evidence="2">
    <location>
        <position position="486"/>
    </location>
</feature>
<accession>A0A5U2F870</accession>
<feature type="domain" description="Abortive phage infection protein C-terminal" evidence="1">
    <location>
        <begin position="144"/>
        <end position="451"/>
    </location>
</feature>
<comment type="caution">
    <text evidence="2">The sequence shown here is derived from an EMBL/GenBank/DDBJ whole genome shotgun (WGS) entry which is preliminary data.</text>
</comment>
<evidence type="ECO:0000313" key="2">
    <source>
        <dbReference type="EMBL" id="EBP0014023.1"/>
    </source>
</evidence>
<dbReference type="InterPro" id="IPR018891">
    <property type="entry name" value="AIPR_C"/>
</dbReference>
<protein>
    <recommendedName>
        <fullName evidence="1">Abortive phage infection protein C-terminal domain-containing protein</fullName>
    </recommendedName>
</protein>
<dbReference type="EMBL" id="AAGKHU010000208">
    <property type="protein sequence ID" value="EBP0014023.1"/>
    <property type="molecule type" value="Genomic_DNA"/>
</dbReference>